<sequence>MATTRGRSGSGTKSRDTGKRRTKTTASGPGRTKQTQRSTPVRSRRTTSGGTRGGTARQRAIVRALLERHGETYAAEAGITLRDTPSPLYRLLVLAMLLSARIRSDIAVASARALSDAKMRDARRMADATWQQRVDALGEGGYRRYDERTATMLGQGAALLLSEYGGDLRKLRERDDPAAALREIPGFGPVGVDIFLREAQAVWPEFRPYLDKKALQGAGRLGLPDSARKLAQLVDQDDLAGLAAGLVRASLSSKVADEVLEAAGSTKSKSS</sequence>
<gene>
    <name evidence="2" type="ORF">SCA03_10560</name>
</gene>
<dbReference type="GO" id="GO:0006281">
    <property type="term" value="P:DNA repair"/>
    <property type="evidence" value="ECO:0007669"/>
    <property type="project" value="InterPro"/>
</dbReference>
<dbReference type="SUPFAM" id="SSF48150">
    <property type="entry name" value="DNA-glycosylase"/>
    <property type="match status" value="1"/>
</dbReference>
<feature type="region of interest" description="Disordered" evidence="1">
    <location>
        <begin position="1"/>
        <end position="58"/>
    </location>
</feature>
<evidence type="ECO:0000313" key="2">
    <source>
        <dbReference type="EMBL" id="GEB48505.1"/>
    </source>
</evidence>
<dbReference type="RefSeq" id="WP_230988488.1">
    <property type="nucleotide sequence ID" value="NZ_BJMM01000003.1"/>
</dbReference>
<protein>
    <submittedName>
        <fullName evidence="2">Endonuclease</fullName>
    </submittedName>
</protein>
<dbReference type="EMBL" id="BJMM01000003">
    <property type="protein sequence ID" value="GEB48505.1"/>
    <property type="molecule type" value="Genomic_DNA"/>
</dbReference>
<name>A0A4Y3QT45_STRCI</name>
<comment type="caution">
    <text evidence="2">The sequence shown here is derived from an EMBL/GenBank/DDBJ whole genome shotgun (WGS) entry which is preliminary data.</text>
</comment>
<keyword evidence="2" id="KW-0255">Endonuclease</keyword>
<dbReference type="InterPro" id="IPR011257">
    <property type="entry name" value="DNA_glycosylase"/>
</dbReference>
<dbReference type="GO" id="GO:0004519">
    <property type="term" value="F:endonuclease activity"/>
    <property type="evidence" value="ECO:0007669"/>
    <property type="project" value="UniProtKB-KW"/>
</dbReference>
<feature type="compositionally biased region" description="Polar residues" evidence="1">
    <location>
        <begin position="1"/>
        <end position="12"/>
    </location>
</feature>
<dbReference type="AlphaFoldDB" id="A0A4Y3QT45"/>
<feature type="compositionally biased region" description="Low complexity" evidence="1">
    <location>
        <begin position="35"/>
        <end position="58"/>
    </location>
</feature>
<proteinExistence type="predicted"/>
<evidence type="ECO:0000313" key="3">
    <source>
        <dbReference type="Proteomes" id="UP000319210"/>
    </source>
</evidence>
<keyword evidence="2" id="KW-0540">Nuclease</keyword>
<keyword evidence="2" id="KW-0378">Hydrolase</keyword>
<evidence type="ECO:0000256" key="1">
    <source>
        <dbReference type="SAM" id="MobiDB-lite"/>
    </source>
</evidence>
<keyword evidence="3" id="KW-1185">Reference proteome</keyword>
<dbReference type="Proteomes" id="UP000319210">
    <property type="component" value="Unassembled WGS sequence"/>
</dbReference>
<accession>A0A4Y3QT45</accession>
<reference evidence="2 3" key="1">
    <citation type="submission" date="2019-06" db="EMBL/GenBank/DDBJ databases">
        <title>Whole genome shotgun sequence of Streptomyces cacaoi subsp. cacaoi NBRC 12748.</title>
        <authorList>
            <person name="Hosoyama A."/>
            <person name="Uohara A."/>
            <person name="Ohji S."/>
            <person name="Ichikawa N."/>
        </authorList>
    </citation>
    <scope>NUCLEOTIDE SEQUENCE [LARGE SCALE GENOMIC DNA]</scope>
    <source>
        <strain evidence="2 3">NBRC 12748</strain>
    </source>
</reference>
<organism evidence="2 3">
    <name type="scientific">Streptomyces cacaoi</name>
    <dbReference type="NCBI Taxonomy" id="1898"/>
    <lineage>
        <taxon>Bacteria</taxon>
        <taxon>Bacillati</taxon>
        <taxon>Actinomycetota</taxon>
        <taxon>Actinomycetes</taxon>
        <taxon>Kitasatosporales</taxon>
        <taxon>Streptomycetaceae</taxon>
        <taxon>Streptomyces</taxon>
    </lineage>
</organism>